<dbReference type="Proteomes" id="UP000007798">
    <property type="component" value="Unassembled WGS sequence"/>
</dbReference>
<feature type="transmembrane region" description="Helical" evidence="1">
    <location>
        <begin position="20"/>
        <end position="41"/>
    </location>
</feature>
<organism evidence="2 3">
    <name type="scientific">Drosophila willistoni</name>
    <name type="common">Fruit fly</name>
    <dbReference type="NCBI Taxonomy" id="7260"/>
    <lineage>
        <taxon>Eukaryota</taxon>
        <taxon>Metazoa</taxon>
        <taxon>Ecdysozoa</taxon>
        <taxon>Arthropoda</taxon>
        <taxon>Hexapoda</taxon>
        <taxon>Insecta</taxon>
        <taxon>Pterygota</taxon>
        <taxon>Neoptera</taxon>
        <taxon>Endopterygota</taxon>
        <taxon>Diptera</taxon>
        <taxon>Brachycera</taxon>
        <taxon>Muscomorpha</taxon>
        <taxon>Ephydroidea</taxon>
        <taxon>Drosophilidae</taxon>
        <taxon>Drosophila</taxon>
        <taxon>Sophophora</taxon>
    </lineage>
</organism>
<reference evidence="2 3" key="1">
    <citation type="journal article" date="2007" name="Nature">
        <title>Evolution of genes and genomes on the Drosophila phylogeny.</title>
        <authorList>
            <consortium name="Drosophila 12 Genomes Consortium"/>
            <person name="Clark A.G."/>
            <person name="Eisen M.B."/>
            <person name="Smith D.R."/>
            <person name="Bergman C.M."/>
            <person name="Oliver B."/>
            <person name="Markow T.A."/>
            <person name="Kaufman T.C."/>
            <person name="Kellis M."/>
            <person name="Gelbart W."/>
            <person name="Iyer V.N."/>
            <person name="Pollard D.A."/>
            <person name="Sackton T.B."/>
            <person name="Larracuente A.M."/>
            <person name="Singh N.D."/>
            <person name="Abad J.P."/>
            <person name="Abt D.N."/>
            <person name="Adryan B."/>
            <person name="Aguade M."/>
            <person name="Akashi H."/>
            <person name="Anderson W.W."/>
            <person name="Aquadro C.F."/>
            <person name="Ardell D.H."/>
            <person name="Arguello R."/>
            <person name="Artieri C.G."/>
            <person name="Barbash D.A."/>
            <person name="Barker D."/>
            <person name="Barsanti P."/>
            <person name="Batterham P."/>
            <person name="Batzoglou S."/>
            <person name="Begun D."/>
            <person name="Bhutkar A."/>
            <person name="Blanco E."/>
            <person name="Bosak S.A."/>
            <person name="Bradley R.K."/>
            <person name="Brand A.D."/>
            <person name="Brent M.R."/>
            <person name="Brooks A.N."/>
            <person name="Brown R.H."/>
            <person name="Butlin R.K."/>
            <person name="Caggese C."/>
            <person name="Calvi B.R."/>
            <person name="Bernardo de Carvalho A."/>
            <person name="Caspi A."/>
            <person name="Castrezana S."/>
            <person name="Celniker S.E."/>
            <person name="Chang J.L."/>
            <person name="Chapple C."/>
            <person name="Chatterji S."/>
            <person name="Chinwalla A."/>
            <person name="Civetta A."/>
            <person name="Clifton S.W."/>
            <person name="Comeron J.M."/>
            <person name="Costello J.C."/>
            <person name="Coyne J.A."/>
            <person name="Daub J."/>
            <person name="David R.G."/>
            <person name="Delcher A.L."/>
            <person name="Delehaunty K."/>
            <person name="Do C.B."/>
            <person name="Ebling H."/>
            <person name="Edwards K."/>
            <person name="Eickbush T."/>
            <person name="Evans J.D."/>
            <person name="Filipski A."/>
            <person name="Findeiss S."/>
            <person name="Freyhult E."/>
            <person name="Fulton L."/>
            <person name="Fulton R."/>
            <person name="Garcia A.C."/>
            <person name="Gardiner A."/>
            <person name="Garfield D.A."/>
            <person name="Garvin B.E."/>
            <person name="Gibson G."/>
            <person name="Gilbert D."/>
            <person name="Gnerre S."/>
            <person name="Godfrey J."/>
            <person name="Good R."/>
            <person name="Gotea V."/>
            <person name="Gravely B."/>
            <person name="Greenberg A.J."/>
            <person name="Griffiths-Jones S."/>
            <person name="Gross S."/>
            <person name="Guigo R."/>
            <person name="Gustafson E.A."/>
            <person name="Haerty W."/>
            <person name="Hahn M.W."/>
            <person name="Halligan D.L."/>
            <person name="Halpern A.L."/>
            <person name="Halter G.M."/>
            <person name="Han M.V."/>
            <person name="Heger A."/>
            <person name="Hillier L."/>
            <person name="Hinrichs A.S."/>
            <person name="Holmes I."/>
            <person name="Hoskins R.A."/>
            <person name="Hubisz M.J."/>
            <person name="Hultmark D."/>
            <person name="Huntley M.A."/>
            <person name="Jaffe D.B."/>
            <person name="Jagadeeshan S."/>
            <person name="Jeck W.R."/>
            <person name="Johnson J."/>
            <person name="Jones C.D."/>
            <person name="Jordan W.C."/>
            <person name="Karpen G.H."/>
            <person name="Kataoka E."/>
            <person name="Keightley P.D."/>
            <person name="Kheradpour P."/>
            <person name="Kirkness E.F."/>
            <person name="Koerich L.B."/>
            <person name="Kristiansen K."/>
            <person name="Kudrna D."/>
            <person name="Kulathinal R.J."/>
            <person name="Kumar S."/>
            <person name="Kwok R."/>
            <person name="Lander E."/>
            <person name="Langley C.H."/>
            <person name="Lapoint R."/>
            <person name="Lazzaro B.P."/>
            <person name="Lee S.J."/>
            <person name="Levesque L."/>
            <person name="Li R."/>
            <person name="Lin C.F."/>
            <person name="Lin M.F."/>
            <person name="Lindblad-Toh K."/>
            <person name="Llopart A."/>
            <person name="Long M."/>
            <person name="Low L."/>
            <person name="Lozovsky E."/>
            <person name="Lu J."/>
            <person name="Luo M."/>
            <person name="Machado C.A."/>
            <person name="Makalowski W."/>
            <person name="Marzo M."/>
            <person name="Matsuda M."/>
            <person name="Matzkin L."/>
            <person name="McAllister B."/>
            <person name="McBride C.S."/>
            <person name="McKernan B."/>
            <person name="McKernan K."/>
            <person name="Mendez-Lago M."/>
            <person name="Minx P."/>
            <person name="Mollenhauer M.U."/>
            <person name="Montooth K."/>
            <person name="Mount S.M."/>
            <person name="Mu X."/>
            <person name="Myers E."/>
            <person name="Negre B."/>
            <person name="Newfeld S."/>
            <person name="Nielsen R."/>
            <person name="Noor M.A."/>
            <person name="O'Grady P."/>
            <person name="Pachter L."/>
            <person name="Papaceit M."/>
            <person name="Parisi M.J."/>
            <person name="Parisi M."/>
            <person name="Parts L."/>
            <person name="Pedersen J.S."/>
            <person name="Pesole G."/>
            <person name="Phillippy A.M."/>
            <person name="Ponting C.P."/>
            <person name="Pop M."/>
            <person name="Porcelli D."/>
            <person name="Powell J.R."/>
            <person name="Prohaska S."/>
            <person name="Pruitt K."/>
            <person name="Puig M."/>
            <person name="Quesneville H."/>
            <person name="Ram K.R."/>
            <person name="Rand D."/>
            <person name="Rasmussen M.D."/>
            <person name="Reed L.K."/>
            <person name="Reenan R."/>
            <person name="Reily A."/>
            <person name="Remington K.A."/>
            <person name="Rieger T.T."/>
            <person name="Ritchie M.G."/>
            <person name="Robin C."/>
            <person name="Rogers Y.H."/>
            <person name="Rohde C."/>
            <person name="Rozas J."/>
            <person name="Rubenfield M.J."/>
            <person name="Ruiz A."/>
            <person name="Russo S."/>
            <person name="Salzberg S.L."/>
            <person name="Sanchez-Gracia A."/>
            <person name="Saranga D.J."/>
            <person name="Sato H."/>
            <person name="Schaeffer S.W."/>
            <person name="Schatz M.C."/>
            <person name="Schlenke T."/>
            <person name="Schwartz R."/>
            <person name="Segarra C."/>
            <person name="Singh R.S."/>
            <person name="Sirot L."/>
            <person name="Sirota M."/>
            <person name="Sisneros N.B."/>
            <person name="Smith C.D."/>
            <person name="Smith T.F."/>
            <person name="Spieth J."/>
            <person name="Stage D.E."/>
            <person name="Stark A."/>
            <person name="Stephan W."/>
            <person name="Strausberg R.L."/>
            <person name="Strempel S."/>
            <person name="Sturgill D."/>
            <person name="Sutton G."/>
            <person name="Sutton G.G."/>
            <person name="Tao W."/>
            <person name="Teichmann S."/>
            <person name="Tobari Y.N."/>
            <person name="Tomimura Y."/>
            <person name="Tsolas J.M."/>
            <person name="Valente V.L."/>
            <person name="Venter E."/>
            <person name="Venter J.C."/>
            <person name="Vicario S."/>
            <person name="Vieira F.G."/>
            <person name="Vilella A.J."/>
            <person name="Villasante A."/>
            <person name="Walenz B."/>
            <person name="Wang J."/>
            <person name="Wasserman M."/>
            <person name="Watts T."/>
            <person name="Wilson D."/>
            <person name="Wilson R.K."/>
            <person name="Wing R.A."/>
            <person name="Wolfner M.F."/>
            <person name="Wong A."/>
            <person name="Wong G.K."/>
            <person name="Wu C.I."/>
            <person name="Wu G."/>
            <person name="Yamamoto D."/>
            <person name="Yang H.P."/>
            <person name="Yang S.P."/>
            <person name="Yorke J.A."/>
            <person name="Yoshida K."/>
            <person name="Zdobnov E."/>
            <person name="Zhang P."/>
            <person name="Zhang Y."/>
            <person name="Zimin A.V."/>
            <person name="Baldwin J."/>
            <person name="Abdouelleil A."/>
            <person name="Abdulkadir J."/>
            <person name="Abebe A."/>
            <person name="Abera B."/>
            <person name="Abreu J."/>
            <person name="Acer S.C."/>
            <person name="Aftuck L."/>
            <person name="Alexander A."/>
            <person name="An P."/>
            <person name="Anderson E."/>
            <person name="Anderson S."/>
            <person name="Arachi H."/>
            <person name="Azer M."/>
            <person name="Bachantsang P."/>
            <person name="Barry A."/>
            <person name="Bayul T."/>
            <person name="Berlin A."/>
            <person name="Bessette D."/>
            <person name="Bloom T."/>
            <person name="Blye J."/>
            <person name="Boguslavskiy L."/>
            <person name="Bonnet C."/>
            <person name="Boukhgalter B."/>
            <person name="Bourzgui I."/>
            <person name="Brown A."/>
            <person name="Cahill P."/>
            <person name="Channer S."/>
            <person name="Cheshatsang Y."/>
            <person name="Chuda L."/>
            <person name="Citroen M."/>
            <person name="Collymore A."/>
            <person name="Cooke P."/>
            <person name="Costello M."/>
            <person name="D'Aco K."/>
            <person name="Daza R."/>
            <person name="De Haan G."/>
            <person name="DeGray S."/>
            <person name="DeMaso C."/>
            <person name="Dhargay N."/>
            <person name="Dooley K."/>
            <person name="Dooley E."/>
            <person name="Doricent M."/>
            <person name="Dorje P."/>
            <person name="Dorjee K."/>
            <person name="Dupes A."/>
            <person name="Elong R."/>
            <person name="Falk J."/>
            <person name="Farina A."/>
            <person name="Faro S."/>
            <person name="Ferguson D."/>
            <person name="Fisher S."/>
            <person name="Foley C.D."/>
            <person name="Franke A."/>
            <person name="Friedrich D."/>
            <person name="Gadbois L."/>
            <person name="Gearin G."/>
            <person name="Gearin C.R."/>
            <person name="Giannoukos G."/>
            <person name="Goode T."/>
            <person name="Graham J."/>
            <person name="Grandbois E."/>
            <person name="Grewal S."/>
            <person name="Gyaltsen K."/>
            <person name="Hafez N."/>
            <person name="Hagos B."/>
            <person name="Hall J."/>
            <person name="Henson C."/>
            <person name="Hollinger A."/>
            <person name="Honan T."/>
            <person name="Huard M.D."/>
            <person name="Hughes L."/>
            <person name="Hurhula B."/>
            <person name="Husby M.E."/>
            <person name="Kamat A."/>
            <person name="Kanga B."/>
            <person name="Kashin S."/>
            <person name="Khazanovich D."/>
            <person name="Kisner P."/>
            <person name="Lance K."/>
            <person name="Lara M."/>
            <person name="Lee W."/>
            <person name="Lennon N."/>
            <person name="Letendre F."/>
            <person name="LeVine R."/>
            <person name="Lipovsky A."/>
            <person name="Liu X."/>
            <person name="Liu J."/>
            <person name="Liu S."/>
            <person name="Lokyitsang T."/>
            <person name="Lokyitsang Y."/>
            <person name="Lubonja R."/>
            <person name="Lui A."/>
            <person name="MacDonald P."/>
            <person name="Magnisalis V."/>
            <person name="Maru K."/>
            <person name="Matthews C."/>
            <person name="McCusker W."/>
            <person name="McDonough S."/>
            <person name="Mehta T."/>
            <person name="Meldrim J."/>
            <person name="Meneus L."/>
            <person name="Mihai O."/>
            <person name="Mihalev A."/>
            <person name="Mihova T."/>
            <person name="Mittelman R."/>
            <person name="Mlenga V."/>
            <person name="Montmayeur A."/>
            <person name="Mulrain L."/>
            <person name="Navidi A."/>
            <person name="Naylor J."/>
            <person name="Negash T."/>
            <person name="Nguyen T."/>
            <person name="Nguyen N."/>
            <person name="Nicol R."/>
            <person name="Norbu C."/>
            <person name="Norbu N."/>
            <person name="Novod N."/>
            <person name="O'Neill B."/>
            <person name="Osman S."/>
            <person name="Markiewicz E."/>
            <person name="Oyono O.L."/>
            <person name="Patti C."/>
            <person name="Phunkhang P."/>
            <person name="Pierre F."/>
            <person name="Priest M."/>
            <person name="Raghuraman S."/>
            <person name="Rege F."/>
            <person name="Reyes R."/>
            <person name="Rise C."/>
            <person name="Rogov P."/>
            <person name="Ross K."/>
            <person name="Ryan E."/>
            <person name="Settipalli S."/>
            <person name="Shea T."/>
            <person name="Sherpa N."/>
            <person name="Shi L."/>
            <person name="Shih D."/>
            <person name="Sparrow T."/>
            <person name="Spaulding J."/>
            <person name="Stalker J."/>
            <person name="Stange-Thomann N."/>
            <person name="Stavropoulos S."/>
            <person name="Stone C."/>
            <person name="Strader C."/>
            <person name="Tesfaye S."/>
            <person name="Thomson T."/>
            <person name="Thoulutsang Y."/>
            <person name="Thoulutsang D."/>
            <person name="Topham K."/>
            <person name="Topping I."/>
            <person name="Tsamla T."/>
            <person name="Vassiliev H."/>
            <person name="Vo A."/>
            <person name="Wangchuk T."/>
            <person name="Wangdi T."/>
            <person name="Weiand M."/>
            <person name="Wilkinson J."/>
            <person name="Wilson A."/>
            <person name="Yadav S."/>
            <person name="Young G."/>
            <person name="Yu Q."/>
            <person name="Zembek L."/>
            <person name="Zhong D."/>
            <person name="Zimmer A."/>
            <person name="Zwirko Z."/>
            <person name="Jaffe D.B."/>
            <person name="Alvarez P."/>
            <person name="Brockman W."/>
            <person name="Butler J."/>
            <person name="Chin C."/>
            <person name="Gnerre S."/>
            <person name="Grabherr M."/>
            <person name="Kleber M."/>
            <person name="Mauceli E."/>
            <person name="MacCallum I."/>
        </authorList>
    </citation>
    <scope>NUCLEOTIDE SEQUENCE [LARGE SCALE GENOMIC DNA]</scope>
    <source>
        <strain evidence="3">Tucson 14030-0811.24</strain>
    </source>
</reference>
<accession>A0A0Q9WTP2</accession>
<evidence type="ECO:0000313" key="2">
    <source>
        <dbReference type="EMBL" id="KRF99557.1"/>
    </source>
</evidence>
<proteinExistence type="predicted"/>
<keyword evidence="1" id="KW-0812">Transmembrane</keyword>
<dbReference type="EMBL" id="CH964239">
    <property type="protein sequence ID" value="KRF99557.1"/>
    <property type="molecule type" value="Genomic_DNA"/>
</dbReference>
<keyword evidence="3" id="KW-1185">Reference proteome</keyword>
<dbReference type="InParanoid" id="A0A0Q9WTP2"/>
<evidence type="ECO:0000313" key="3">
    <source>
        <dbReference type="Proteomes" id="UP000007798"/>
    </source>
</evidence>
<keyword evidence="1" id="KW-0472">Membrane</keyword>
<evidence type="ECO:0000256" key="1">
    <source>
        <dbReference type="SAM" id="Phobius"/>
    </source>
</evidence>
<dbReference type="AlphaFoldDB" id="A0A0Q9WTP2"/>
<name>A0A0Q9WTP2_DROWI</name>
<protein>
    <submittedName>
        <fullName evidence="2">Uncharacterized protein</fullName>
    </submittedName>
</protein>
<sequence length="61" mass="7133">MPGPGPGPEPEPGIRKTDIQTWIIIWVIIYLLEWLILVEILSWMVQSYSSMVFHCSFITLW</sequence>
<keyword evidence="1" id="KW-1133">Transmembrane helix</keyword>
<gene>
    <name evidence="2" type="primary">Dwil\GK26922</name>
    <name evidence="2" type="ORF">Dwil_GK26922</name>
</gene>